<accession>X1PM13</accession>
<dbReference type="AlphaFoldDB" id="X1PM13"/>
<gene>
    <name evidence="1" type="ORF">S06H3_57096</name>
</gene>
<sequence length="34" mass="4004">KSLVNNLKYMKSYTITSDFGTWYQDLTQNETQSV</sequence>
<comment type="caution">
    <text evidence="1">The sequence shown here is derived from an EMBL/GenBank/DDBJ whole genome shotgun (WGS) entry which is preliminary data.</text>
</comment>
<proteinExistence type="predicted"/>
<name>X1PM13_9ZZZZ</name>
<reference evidence="1" key="1">
    <citation type="journal article" date="2014" name="Front. Microbiol.">
        <title>High frequency of phylogenetically diverse reductive dehalogenase-homologous genes in deep subseafloor sedimentary metagenomes.</title>
        <authorList>
            <person name="Kawai M."/>
            <person name="Futagami T."/>
            <person name="Toyoda A."/>
            <person name="Takaki Y."/>
            <person name="Nishi S."/>
            <person name="Hori S."/>
            <person name="Arai W."/>
            <person name="Tsubouchi T."/>
            <person name="Morono Y."/>
            <person name="Uchiyama I."/>
            <person name="Ito T."/>
            <person name="Fujiyama A."/>
            <person name="Inagaki F."/>
            <person name="Takami H."/>
        </authorList>
    </citation>
    <scope>NUCLEOTIDE SEQUENCE</scope>
    <source>
        <strain evidence="1">Expedition CK06-06</strain>
    </source>
</reference>
<protein>
    <submittedName>
        <fullName evidence="1">Uncharacterized protein</fullName>
    </submittedName>
</protein>
<feature type="non-terminal residue" evidence="1">
    <location>
        <position position="1"/>
    </location>
</feature>
<organism evidence="1">
    <name type="scientific">marine sediment metagenome</name>
    <dbReference type="NCBI Taxonomy" id="412755"/>
    <lineage>
        <taxon>unclassified sequences</taxon>
        <taxon>metagenomes</taxon>
        <taxon>ecological metagenomes</taxon>
    </lineage>
</organism>
<dbReference type="EMBL" id="BARV01036809">
    <property type="protein sequence ID" value="GAI57312.1"/>
    <property type="molecule type" value="Genomic_DNA"/>
</dbReference>
<evidence type="ECO:0000313" key="1">
    <source>
        <dbReference type="EMBL" id="GAI57312.1"/>
    </source>
</evidence>